<name>A0A1F7YH89_9BACT</name>
<evidence type="ECO:0000313" key="2">
    <source>
        <dbReference type="Proteomes" id="UP000178851"/>
    </source>
</evidence>
<evidence type="ECO:0000313" key="1">
    <source>
        <dbReference type="EMBL" id="OGM26673.1"/>
    </source>
</evidence>
<gene>
    <name evidence="1" type="ORF">A2627_01460</name>
</gene>
<protein>
    <submittedName>
        <fullName evidence="1">Uncharacterized protein</fullName>
    </submittedName>
</protein>
<dbReference type="AlphaFoldDB" id="A0A1F7YH89"/>
<dbReference type="EMBL" id="MGGI01000012">
    <property type="protein sequence ID" value="OGM26673.1"/>
    <property type="molecule type" value="Genomic_DNA"/>
</dbReference>
<reference evidence="1 2" key="1">
    <citation type="journal article" date="2016" name="Nat. Commun.">
        <title>Thousands of microbial genomes shed light on interconnected biogeochemical processes in an aquifer system.</title>
        <authorList>
            <person name="Anantharaman K."/>
            <person name="Brown C.T."/>
            <person name="Hug L.A."/>
            <person name="Sharon I."/>
            <person name="Castelle C.J."/>
            <person name="Probst A.J."/>
            <person name="Thomas B.C."/>
            <person name="Singh A."/>
            <person name="Wilkins M.J."/>
            <person name="Karaoz U."/>
            <person name="Brodie E.L."/>
            <person name="Williams K.H."/>
            <person name="Hubbard S.S."/>
            <person name="Banfield J.F."/>
        </authorList>
    </citation>
    <scope>NUCLEOTIDE SEQUENCE [LARGE SCALE GENOMIC DNA]</scope>
</reference>
<proteinExistence type="predicted"/>
<comment type="caution">
    <text evidence="1">The sequence shown here is derived from an EMBL/GenBank/DDBJ whole genome shotgun (WGS) entry which is preliminary data.</text>
</comment>
<accession>A0A1F7YH89</accession>
<organism evidence="1 2">
    <name type="scientific">Candidatus Woesebacteria bacterium RIFCSPHIGHO2_01_FULL_39_28</name>
    <dbReference type="NCBI Taxonomy" id="1802496"/>
    <lineage>
        <taxon>Bacteria</taxon>
        <taxon>Candidatus Woeseibacteriota</taxon>
    </lineage>
</organism>
<sequence>MVKDNFASNTSLYASIEFPFTFAVIAPDIQIPVFTFTGAGRKAGRHQVSTIATSYHLTEQQNLYPSLLKGVSVIRYSS</sequence>
<dbReference type="Proteomes" id="UP000178851">
    <property type="component" value="Unassembled WGS sequence"/>
</dbReference>